<gene>
    <name evidence="2" type="ORF">SAMN06265377_1070</name>
</gene>
<accession>A0A285ME03</accession>
<dbReference type="OrthoDB" id="1446928at2"/>
<evidence type="ECO:0000313" key="3">
    <source>
        <dbReference type="Proteomes" id="UP000219048"/>
    </source>
</evidence>
<feature type="signal peptide" evidence="1">
    <location>
        <begin position="1"/>
        <end position="22"/>
    </location>
</feature>
<evidence type="ECO:0000313" key="2">
    <source>
        <dbReference type="EMBL" id="SNY95402.1"/>
    </source>
</evidence>
<keyword evidence="3" id="KW-1185">Reference proteome</keyword>
<feature type="chain" id="PRO_5013352401" description="Ig-like domain-containing protein" evidence="1">
    <location>
        <begin position="23"/>
        <end position="127"/>
    </location>
</feature>
<dbReference type="RefSeq" id="WP_097044702.1">
    <property type="nucleotide sequence ID" value="NZ_OBEH01000001.1"/>
</dbReference>
<sequence>MKTRSKFMIALFALTLITFVTAQNVESAPSLLANDAPSEINSLESAKAASISLSWCGTGPYGQVDASVMGGTGPYKWYQGGSLLTTTFSSSVTLSFGCNGGVITVKDANNNQDSDIVPQGCQDHGCN</sequence>
<keyword evidence="1" id="KW-0732">Signal</keyword>
<dbReference type="Proteomes" id="UP000219048">
    <property type="component" value="Unassembled WGS sequence"/>
</dbReference>
<name>A0A285ME03_9FLAO</name>
<dbReference type="AlphaFoldDB" id="A0A285ME03"/>
<organism evidence="2 3">
    <name type="scientific">Flagellimonas pacifica</name>
    <dbReference type="NCBI Taxonomy" id="1247520"/>
    <lineage>
        <taxon>Bacteria</taxon>
        <taxon>Pseudomonadati</taxon>
        <taxon>Bacteroidota</taxon>
        <taxon>Flavobacteriia</taxon>
        <taxon>Flavobacteriales</taxon>
        <taxon>Flavobacteriaceae</taxon>
        <taxon>Flagellimonas</taxon>
    </lineage>
</organism>
<evidence type="ECO:0008006" key="4">
    <source>
        <dbReference type="Google" id="ProtNLM"/>
    </source>
</evidence>
<dbReference type="EMBL" id="OBEH01000001">
    <property type="protein sequence ID" value="SNY95402.1"/>
    <property type="molecule type" value="Genomic_DNA"/>
</dbReference>
<proteinExistence type="predicted"/>
<reference evidence="3" key="1">
    <citation type="submission" date="2017-09" db="EMBL/GenBank/DDBJ databases">
        <authorList>
            <person name="Varghese N."/>
            <person name="Submissions S."/>
        </authorList>
    </citation>
    <scope>NUCLEOTIDE SEQUENCE [LARGE SCALE GENOMIC DNA]</scope>
    <source>
        <strain evidence="3">DSM 25885</strain>
    </source>
</reference>
<protein>
    <recommendedName>
        <fullName evidence="4">Ig-like domain-containing protein</fullName>
    </recommendedName>
</protein>
<evidence type="ECO:0000256" key="1">
    <source>
        <dbReference type="SAM" id="SignalP"/>
    </source>
</evidence>